<feature type="transmembrane region" description="Helical" evidence="1">
    <location>
        <begin position="237"/>
        <end position="258"/>
    </location>
</feature>
<reference evidence="2" key="1">
    <citation type="submission" date="2020-08" db="EMBL/GenBank/DDBJ databases">
        <title>Lewinella bacteria from marine environments.</title>
        <authorList>
            <person name="Zhong Y."/>
        </authorList>
    </citation>
    <scope>NUCLEOTIDE SEQUENCE</scope>
    <source>
        <strain evidence="2">KCTC 42187</strain>
    </source>
</reference>
<evidence type="ECO:0000313" key="2">
    <source>
        <dbReference type="EMBL" id="MBC6996850.1"/>
    </source>
</evidence>
<feature type="transmembrane region" description="Helical" evidence="1">
    <location>
        <begin position="350"/>
        <end position="370"/>
    </location>
</feature>
<dbReference type="AlphaFoldDB" id="A0A923T9L5"/>
<feature type="transmembrane region" description="Helical" evidence="1">
    <location>
        <begin position="77"/>
        <end position="98"/>
    </location>
</feature>
<keyword evidence="1" id="KW-0472">Membrane</keyword>
<proteinExistence type="predicted"/>
<feature type="transmembrane region" description="Helical" evidence="1">
    <location>
        <begin position="207"/>
        <end position="225"/>
    </location>
</feature>
<keyword evidence="3" id="KW-1185">Reference proteome</keyword>
<keyword evidence="1" id="KW-0812">Transmembrane</keyword>
<name>A0A923T9L5_9BACT</name>
<evidence type="ECO:0000256" key="1">
    <source>
        <dbReference type="SAM" id="Phobius"/>
    </source>
</evidence>
<gene>
    <name evidence="2" type="ORF">H9S92_21935</name>
</gene>
<organism evidence="2 3">
    <name type="scientific">Neolewinella lacunae</name>
    <dbReference type="NCBI Taxonomy" id="1517758"/>
    <lineage>
        <taxon>Bacteria</taxon>
        <taxon>Pseudomonadati</taxon>
        <taxon>Bacteroidota</taxon>
        <taxon>Saprospiria</taxon>
        <taxon>Saprospirales</taxon>
        <taxon>Lewinellaceae</taxon>
        <taxon>Neolewinella</taxon>
    </lineage>
</organism>
<evidence type="ECO:0008006" key="4">
    <source>
        <dbReference type="Google" id="ProtNLM"/>
    </source>
</evidence>
<dbReference type="RefSeq" id="WP_187468853.1">
    <property type="nucleotide sequence ID" value="NZ_JACSIT010000154.1"/>
</dbReference>
<protein>
    <recommendedName>
        <fullName evidence="4">Glycosyltransferase RgtA/B/C/D-like domain-containing protein</fullName>
    </recommendedName>
</protein>
<evidence type="ECO:0000313" key="3">
    <source>
        <dbReference type="Proteomes" id="UP000650081"/>
    </source>
</evidence>
<feature type="transmembrane region" description="Helical" evidence="1">
    <location>
        <begin position="104"/>
        <end position="125"/>
    </location>
</feature>
<comment type="caution">
    <text evidence="2">The sequence shown here is derived from an EMBL/GenBank/DDBJ whole genome shotgun (WGS) entry which is preliminary data.</text>
</comment>
<sequence>MHFFYYPKWKHAGTEATISWDVSGYYMYLPAAFIYHDLREVKFLDEVLTKYRPTPYPYQTFTHPSGRQVMKYSVGQAVLYSPFFFLAHAWASASGAYPADGFSFPYQFMISLGSLVVSFLGLFWLLTLLRHYFPERVVALTLLLLVFGTNYLNYAAIDGAMTHNHVFSLYALLLLTTHRFYAKPALGRALLIGACLGLMALTRPTEIVAAILPLLWGLNVLRRSAWRERFAFFATHARLLVAAVGVTLAIGSVQLIYWKYVSGDWLVYSYQDQGFDWLRTHFHAGMFSYKAGWLVYTPLMAFGLLGFIPLFRRRPDLFPALFLHAALFIYVAFSWSVWWYGGSLGQRTMVQTYVVFAFPLAAFVQWAFFARSQVLGEEHPPAPRGGEQGKSTTLTALRVLLTGVILLFIYHNLWFTHQAHRGGLFLTEQMTKAYFWRTLYTYGIDHDDRLALDTPEFFPGTPQDSLLLFAEDFENRPVSCGIAPVSGQGALCLKESDQNSPDFIIPIQLPPGTWLRASFDARIDATRYNIDNSAQFLLIFRRNGEEVKRRLIRIHRVLNHNWHRAVHLDATLPAEGADELVVAIWNGGAAQPALLLDNLRIHHLKK</sequence>
<feature type="transmembrane region" description="Helical" evidence="1">
    <location>
        <begin position="318"/>
        <end position="338"/>
    </location>
</feature>
<dbReference type="EMBL" id="JACSIT010000154">
    <property type="protein sequence ID" value="MBC6996850.1"/>
    <property type="molecule type" value="Genomic_DNA"/>
</dbReference>
<accession>A0A923T9L5</accession>
<keyword evidence="1" id="KW-1133">Transmembrane helix</keyword>
<feature type="transmembrane region" description="Helical" evidence="1">
    <location>
        <begin position="137"/>
        <end position="154"/>
    </location>
</feature>
<dbReference type="Proteomes" id="UP000650081">
    <property type="component" value="Unassembled WGS sequence"/>
</dbReference>
<feature type="transmembrane region" description="Helical" evidence="1">
    <location>
        <begin position="391"/>
        <end position="410"/>
    </location>
</feature>
<feature type="transmembrane region" description="Helical" evidence="1">
    <location>
        <begin position="293"/>
        <end position="311"/>
    </location>
</feature>